<keyword evidence="2" id="KW-0067">ATP-binding</keyword>
<dbReference type="GO" id="GO:0005524">
    <property type="term" value="F:ATP binding"/>
    <property type="evidence" value="ECO:0007669"/>
    <property type="project" value="UniProtKB-KW"/>
</dbReference>
<dbReference type="Gene3D" id="3.40.50.300">
    <property type="entry name" value="P-loop containing nucleotide triphosphate hydrolases"/>
    <property type="match status" value="1"/>
</dbReference>
<dbReference type="SUPFAM" id="SSF52540">
    <property type="entry name" value="P-loop containing nucleoside triphosphate hydrolases"/>
    <property type="match status" value="1"/>
</dbReference>
<dbReference type="Proteomes" id="UP001181693">
    <property type="component" value="Unassembled WGS sequence"/>
</dbReference>
<gene>
    <name evidence="3" type="ORF">GDO54_004293</name>
</gene>
<evidence type="ECO:0000313" key="3">
    <source>
        <dbReference type="EMBL" id="DBA15031.1"/>
    </source>
</evidence>
<dbReference type="InterPro" id="IPR027417">
    <property type="entry name" value="P-loop_NTPase"/>
</dbReference>
<dbReference type="GO" id="GO:0000049">
    <property type="term" value="F:tRNA binding"/>
    <property type="evidence" value="ECO:0007669"/>
    <property type="project" value="TreeGrafter"/>
</dbReference>
<name>A0AAV2ZF96_PYXAD</name>
<reference evidence="3" key="1">
    <citation type="thesis" date="2020" institute="ProQuest LLC" country="789 East Eisenhower Parkway, Ann Arbor, MI, USA">
        <title>Comparative Genomics and Chromosome Evolution.</title>
        <authorList>
            <person name="Mudd A.B."/>
        </authorList>
    </citation>
    <scope>NUCLEOTIDE SEQUENCE</scope>
    <source>
        <strain evidence="3">1538</strain>
        <tissue evidence="3">Blood</tissue>
    </source>
</reference>
<proteinExistence type="predicted"/>
<organism evidence="3 4">
    <name type="scientific">Pyxicephalus adspersus</name>
    <name type="common">African bullfrog</name>
    <dbReference type="NCBI Taxonomy" id="30357"/>
    <lineage>
        <taxon>Eukaryota</taxon>
        <taxon>Metazoa</taxon>
        <taxon>Chordata</taxon>
        <taxon>Craniata</taxon>
        <taxon>Vertebrata</taxon>
        <taxon>Euteleostomi</taxon>
        <taxon>Amphibia</taxon>
        <taxon>Batrachia</taxon>
        <taxon>Anura</taxon>
        <taxon>Neobatrachia</taxon>
        <taxon>Ranoidea</taxon>
        <taxon>Pyxicephalidae</taxon>
        <taxon>Pyxicephalinae</taxon>
        <taxon>Pyxicephalus</taxon>
    </lineage>
</organism>
<protein>
    <recommendedName>
        <fullName evidence="5">L-seryl-tRNA(Sec) kinase</fullName>
    </recommendedName>
</protein>
<dbReference type="GO" id="GO:0016301">
    <property type="term" value="F:kinase activity"/>
    <property type="evidence" value="ECO:0007669"/>
    <property type="project" value="TreeGrafter"/>
</dbReference>
<dbReference type="InterPro" id="IPR052648">
    <property type="entry name" value="Ser-tRNA(Sec)_kinase"/>
</dbReference>
<dbReference type="EMBL" id="DYDO01000012">
    <property type="protein sequence ID" value="DBA15031.1"/>
    <property type="molecule type" value="Genomic_DNA"/>
</dbReference>
<dbReference type="InterPro" id="IPR020028">
    <property type="entry name" value="L-seryl-tRNA_Sec_kinase_euk"/>
</dbReference>
<accession>A0AAV2ZF96</accession>
<keyword evidence="4" id="KW-1185">Reference proteome</keyword>
<dbReference type="PANTHER" id="PTHR20873:SF0">
    <property type="entry name" value="L-SERYL-TRNA(SEC) KINASE"/>
    <property type="match status" value="1"/>
</dbReference>
<dbReference type="NCBIfam" id="TIGR03575">
    <property type="entry name" value="selen_PSTK_euk"/>
    <property type="match status" value="1"/>
</dbReference>
<sequence>MGLCVLCGLPGVGKSTLAAALRQKKSPNTIVVLSYDDILAEDAFEAESLREIPCQPLQPGGKEQSLWKQYRQHLLRCLENLIVSLSSCSPLEAPSDVTDSLWKRFCHCLERQGLITTSETNSEFHHFIINPLLGPLYIILDDNFYYQSMRYEVYQLARKYSLGFCQLYLQCSVESCLQRNNGRQNPVMDKTILLMEKKIEKPNPEKNTWEENSLFLDSSGGVRAEDTRIIDLLNQALENPVQPLDDDSEERKRDRKICAASLIHQADQSLRRLISETMQMVKGSVASQDIKRIAQELQCAKSKALEQLKKNITENTLLHDRTFNVQSYFKKEKERILEPYLCQSQERRTSCQNSPAIS</sequence>
<keyword evidence="1" id="KW-0547">Nucleotide-binding</keyword>
<dbReference type="InterPro" id="IPR013641">
    <property type="entry name" value="KTI12/PSTK"/>
</dbReference>
<dbReference type="AlphaFoldDB" id="A0AAV2ZF96"/>
<evidence type="ECO:0008006" key="5">
    <source>
        <dbReference type="Google" id="ProtNLM"/>
    </source>
</evidence>
<evidence type="ECO:0000256" key="2">
    <source>
        <dbReference type="ARBA" id="ARBA00022840"/>
    </source>
</evidence>
<dbReference type="PANTHER" id="PTHR20873">
    <property type="entry name" value="L-SERYL-TRNA(SEC) KINASE"/>
    <property type="match status" value="1"/>
</dbReference>
<evidence type="ECO:0000313" key="4">
    <source>
        <dbReference type="Proteomes" id="UP001181693"/>
    </source>
</evidence>
<evidence type="ECO:0000256" key="1">
    <source>
        <dbReference type="ARBA" id="ARBA00022741"/>
    </source>
</evidence>
<comment type="caution">
    <text evidence="3">The sequence shown here is derived from an EMBL/GenBank/DDBJ whole genome shotgun (WGS) entry which is preliminary data.</text>
</comment>
<dbReference type="Pfam" id="PF08433">
    <property type="entry name" value="KTI12"/>
    <property type="match status" value="1"/>
</dbReference>